<gene>
    <name evidence="2" type="ORF">BCCH1_80010</name>
</gene>
<keyword evidence="1" id="KW-0812">Transmembrane</keyword>
<name>A0A286P6M6_9BURK</name>
<proteinExistence type="predicted"/>
<protein>
    <submittedName>
        <fullName evidence="2">Uncharacterized protein</fullName>
    </submittedName>
</protein>
<evidence type="ECO:0000313" key="2">
    <source>
        <dbReference type="EMBL" id="BBA45490.1"/>
    </source>
</evidence>
<reference evidence="2" key="1">
    <citation type="journal article" date="2016" name="Biosci. Biotechnol. Biochem.">
        <title>Bioconversion of AHX to AOH by resting cells of Burkholderia contaminans CH-1.</title>
        <authorList>
            <person name="Choi J.H."/>
            <person name="Kikuchi A."/>
            <person name="Pumkaeo P."/>
            <person name="Hirai H."/>
            <person name="Tokuyama S."/>
            <person name="Kawagishi H."/>
        </authorList>
    </citation>
    <scope>NUCLEOTIDE SEQUENCE</scope>
    <source>
        <strain evidence="2">CH-1</strain>
        <plasmid evidence="2">pBC453</plasmid>
    </source>
</reference>
<keyword evidence="1" id="KW-1133">Transmembrane helix</keyword>
<dbReference type="RefSeq" id="WP_226292513.1">
    <property type="nucleotide sequence ID" value="NZ_JAIZPX010000038.1"/>
</dbReference>
<feature type="transmembrane region" description="Helical" evidence="1">
    <location>
        <begin position="63"/>
        <end position="84"/>
    </location>
</feature>
<organism evidence="2">
    <name type="scientific">Burkholderia contaminans</name>
    <dbReference type="NCBI Taxonomy" id="488447"/>
    <lineage>
        <taxon>Bacteria</taxon>
        <taxon>Pseudomonadati</taxon>
        <taxon>Pseudomonadota</taxon>
        <taxon>Betaproteobacteria</taxon>
        <taxon>Burkholderiales</taxon>
        <taxon>Burkholderiaceae</taxon>
        <taxon>Burkholderia</taxon>
        <taxon>Burkholderia cepacia complex</taxon>
    </lineage>
</organism>
<reference evidence="2" key="2">
    <citation type="journal article" date="2017" name="Genome Announc.">
        <title>High-Quality Draft Genome Sequence of Burkholderia contaminans CH-1, a Gram-Negative Bacterium That Metabolizes 2-Azahypoxanthine, a Plant Growth-Regulating Compound.</title>
        <authorList>
            <person name="Choi J.-H."/>
            <person name="Sugiura H."/>
            <person name="Moriuchi R."/>
            <person name="Kawagishi H."/>
            <person name="Dohra H."/>
        </authorList>
    </citation>
    <scope>NUCLEOTIDE SEQUENCE</scope>
    <source>
        <strain evidence="2">CH-1</strain>
        <plasmid evidence="2">pBC453</plasmid>
    </source>
</reference>
<keyword evidence="1" id="KW-0472">Membrane</keyword>
<dbReference type="EMBL" id="AP018360">
    <property type="protein sequence ID" value="BBA45490.1"/>
    <property type="molecule type" value="Genomic_DNA"/>
</dbReference>
<accession>A0A286P6M6</accession>
<geneLocation type="plasmid" evidence="2">
    <name>pBC453</name>
</geneLocation>
<keyword evidence="2" id="KW-0614">Plasmid</keyword>
<dbReference type="AlphaFoldDB" id="A0A286P6M6"/>
<evidence type="ECO:0000256" key="1">
    <source>
        <dbReference type="SAM" id="Phobius"/>
    </source>
</evidence>
<sequence length="86" mass="9243">MKTLRLMLAAYLPMPHELTQAIESGAVSAICGKYGETVYFIAPTCTQKDSIRRAIAKRNTWELGAFCAFGAAIGSALAGVAHYFSI</sequence>